<proteinExistence type="predicted"/>
<evidence type="ECO:0000313" key="2">
    <source>
        <dbReference type="EMBL" id="GHP03073.1"/>
    </source>
</evidence>
<evidence type="ECO:0000256" key="1">
    <source>
        <dbReference type="SAM" id="MobiDB-lite"/>
    </source>
</evidence>
<keyword evidence="3" id="KW-1185">Reference proteome</keyword>
<organism evidence="2 3">
    <name type="scientific">Pycnococcus provasolii</name>
    <dbReference type="NCBI Taxonomy" id="41880"/>
    <lineage>
        <taxon>Eukaryota</taxon>
        <taxon>Viridiplantae</taxon>
        <taxon>Chlorophyta</taxon>
        <taxon>Pseudoscourfieldiophyceae</taxon>
        <taxon>Pseudoscourfieldiales</taxon>
        <taxon>Pycnococcaceae</taxon>
        <taxon>Pycnococcus</taxon>
    </lineage>
</organism>
<dbReference type="Proteomes" id="UP000660262">
    <property type="component" value="Unassembled WGS sequence"/>
</dbReference>
<name>A0A830H9G8_9CHLO</name>
<dbReference type="AlphaFoldDB" id="A0A830H9G8"/>
<sequence>MERCDAMTMVVEDLPYRSPSNGWKQALGGKCEHALEHAGDDGDMDEDERVAVALDAGLKLAAKNHGSHNPVATAGANRPRAGLLGRAKQAAEPEVLRCEEGILAAARASTPQAAVLEAAAKAAEAGGADVLCLRTATAGESGGTRRRRRLLQEEGQEQDEQDEQDGSTPMASEAQLESSPNPTSDRDQSSWIAHAQSFFKAYPRLGILGLGHSSTTGGGQFDKRFGRRHIDDVAKLVKEGLSETRCPTPRGKRRGVATGMCPPPAAVRPTACSSAPDAQASHNARTDLDGGPNVMCAPIQTRADDVARSCGAPPSSRFHFATRVAGPNEGGSAPICIRLKALKAAGGIDHLGHKRGAGAWAGALDYELGLLSLRAWRRGYSTASAVIRGAEAPPEHAWRAAKLAGKLADVRAKGQIVAHDLLYKLWVDHGTPIVRHVATANGRLDSFSIKEDFDVASILD</sequence>
<protein>
    <submittedName>
        <fullName evidence="2">Uncharacterized protein</fullName>
    </submittedName>
</protein>
<accession>A0A830H9G8</accession>
<feature type="region of interest" description="Disordered" evidence="1">
    <location>
        <begin position="139"/>
        <end position="188"/>
    </location>
</feature>
<gene>
    <name evidence="2" type="ORF">PPROV_000182800</name>
</gene>
<dbReference type="EMBL" id="BNJQ01000004">
    <property type="protein sequence ID" value="GHP03073.1"/>
    <property type="molecule type" value="Genomic_DNA"/>
</dbReference>
<reference evidence="2" key="1">
    <citation type="submission" date="2020-10" db="EMBL/GenBank/DDBJ databases">
        <title>Unveiling of a novel bifunctional photoreceptor, Dualchrome1, isolated from a cosmopolitan green alga.</title>
        <authorList>
            <person name="Suzuki S."/>
            <person name="Kawachi M."/>
        </authorList>
    </citation>
    <scope>NUCLEOTIDE SEQUENCE</scope>
    <source>
        <strain evidence="2">NIES 2893</strain>
    </source>
</reference>
<comment type="caution">
    <text evidence="2">The sequence shown here is derived from an EMBL/GenBank/DDBJ whole genome shotgun (WGS) entry which is preliminary data.</text>
</comment>
<feature type="compositionally biased region" description="Acidic residues" evidence="1">
    <location>
        <begin position="154"/>
        <end position="165"/>
    </location>
</feature>
<evidence type="ECO:0000313" key="3">
    <source>
        <dbReference type="Proteomes" id="UP000660262"/>
    </source>
</evidence>